<evidence type="ECO:0000313" key="1">
    <source>
        <dbReference type="EMBL" id="KAJ6793530.1"/>
    </source>
</evidence>
<proteinExistence type="predicted"/>
<keyword evidence="2" id="KW-1185">Reference proteome</keyword>
<protein>
    <submittedName>
        <fullName evidence="1">Uncharacterized protein</fullName>
    </submittedName>
</protein>
<comment type="caution">
    <text evidence="1">The sequence shown here is derived from an EMBL/GenBank/DDBJ whole genome shotgun (WGS) entry which is preliminary data.</text>
</comment>
<reference evidence="1" key="1">
    <citation type="journal article" date="2023" name="GigaByte">
        <title>Genome assembly of the bearded iris, Iris pallida Lam.</title>
        <authorList>
            <person name="Bruccoleri R.E."/>
            <person name="Oakeley E.J."/>
            <person name="Faust A.M.E."/>
            <person name="Altorfer M."/>
            <person name="Dessus-Babus S."/>
            <person name="Burckhardt D."/>
            <person name="Oertli M."/>
            <person name="Naumann U."/>
            <person name="Petersen F."/>
            <person name="Wong J."/>
        </authorList>
    </citation>
    <scope>NUCLEOTIDE SEQUENCE</scope>
    <source>
        <strain evidence="1">GSM-AAB239-AS_SAM_17_03QT</strain>
    </source>
</reference>
<dbReference type="AlphaFoldDB" id="A0AAX6DP17"/>
<dbReference type="Proteomes" id="UP001140949">
    <property type="component" value="Unassembled WGS sequence"/>
</dbReference>
<name>A0AAX6DP17_IRIPA</name>
<accession>A0AAX6DP17</accession>
<organism evidence="1 2">
    <name type="scientific">Iris pallida</name>
    <name type="common">Sweet iris</name>
    <dbReference type="NCBI Taxonomy" id="29817"/>
    <lineage>
        <taxon>Eukaryota</taxon>
        <taxon>Viridiplantae</taxon>
        <taxon>Streptophyta</taxon>
        <taxon>Embryophyta</taxon>
        <taxon>Tracheophyta</taxon>
        <taxon>Spermatophyta</taxon>
        <taxon>Magnoliopsida</taxon>
        <taxon>Liliopsida</taxon>
        <taxon>Asparagales</taxon>
        <taxon>Iridaceae</taxon>
        <taxon>Iridoideae</taxon>
        <taxon>Irideae</taxon>
        <taxon>Iris</taxon>
    </lineage>
</organism>
<evidence type="ECO:0000313" key="2">
    <source>
        <dbReference type="Proteomes" id="UP001140949"/>
    </source>
</evidence>
<reference evidence="1" key="2">
    <citation type="submission" date="2023-04" db="EMBL/GenBank/DDBJ databases">
        <authorList>
            <person name="Bruccoleri R.E."/>
            <person name="Oakeley E.J."/>
            <person name="Faust A.-M."/>
            <person name="Dessus-Babus S."/>
            <person name="Altorfer M."/>
            <person name="Burckhardt D."/>
            <person name="Oertli M."/>
            <person name="Naumann U."/>
            <person name="Petersen F."/>
            <person name="Wong J."/>
        </authorList>
    </citation>
    <scope>NUCLEOTIDE SEQUENCE</scope>
    <source>
        <strain evidence="1">GSM-AAB239-AS_SAM_17_03QT</strain>
        <tissue evidence="1">Leaf</tissue>
    </source>
</reference>
<sequence length="42" mass="4758">MQYQICEDPGICLQVVADLIGHPTPWFGVSGKLSKELVWVLW</sequence>
<dbReference type="EMBL" id="JANAVB010042930">
    <property type="protein sequence ID" value="KAJ6793530.1"/>
    <property type="molecule type" value="Genomic_DNA"/>
</dbReference>
<gene>
    <name evidence="1" type="ORF">M6B38_236595</name>
</gene>